<dbReference type="InterPro" id="IPR002557">
    <property type="entry name" value="Chitin-bd_dom"/>
</dbReference>
<organism evidence="3 4">
    <name type="scientific">Littorina saxatilis</name>
    <dbReference type="NCBI Taxonomy" id="31220"/>
    <lineage>
        <taxon>Eukaryota</taxon>
        <taxon>Metazoa</taxon>
        <taxon>Spiralia</taxon>
        <taxon>Lophotrochozoa</taxon>
        <taxon>Mollusca</taxon>
        <taxon>Gastropoda</taxon>
        <taxon>Caenogastropoda</taxon>
        <taxon>Littorinimorpha</taxon>
        <taxon>Littorinoidea</taxon>
        <taxon>Littorinidae</taxon>
        <taxon>Littorina</taxon>
    </lineage>
</organism>
<gene>
    <name evidence="3" type="ORF">V1264_003287</name>
</gene>
<dbReference type="InterPro" id="IPR036508">
    <property type="entry name" value="Chitin-bd_dom_sf"/>
</dbReference>
<feature type="signal peptide" evidence="1">
    <location>
        <begin position="1"/>
        <end position="19"/>
    </location>
</feature>
<evidence type="ECO:0000259" key="2">
    <source>
        <dbReference type="PROSITE" id="PS50940"/>
    </source>
</evidence>
<comment type="caution">
    <text evidence="3">The sequence shown here is derived from an EMBL/GenBank/DDBJ whole genome shotgun (WGS) entry which is preliminary data.</text>
</comment>
<dbReference type="EMBL" id="JBAMIC010000012">
    <property type="protein sequence ID" value="KAK7099097.1"/>
    <property type="molecule type" value="Genomic_DNA"/>
</dbReference>
<dbReference type="SUPFAM" id="SSF57625">
    <property type="entry name" value="Invertebrate chitin-binding proteins"/>
    <property type="match status" value="1"/>
</dbReference>
<keyword evidence="1" id="KW-0732">Signal</keyword>
<dbReference type="Proteomes" id="UP001374579">
    <property type="component" value="Unassembled WGS sequence"/>
</dbReference>
<accession>A0AAN9B542</accession>
<feature type="domain" description="Chitin-binding type-2" evidence="2">
    <location>
        <begin position="28"/>
        <end position="86"/>
    </location>
</feature>
<proteinExistence type="predicted"/>
<dbReference type="PROSITE" id="PS50940">
    <property type="entry name" value="CHIT_BIND_II"/>
    <property type="match status" value="2"/>
</dbReference>
<feature type="domain" description="Chitin-binding type-2" evidence="2">
    <location>
        <begin position="89"/>
        <end position="154"/>
    </location>
</feature>
<dbReference type="Pfam" id="PF01607">
    <property type="entry name" value="CBM_14"/>
    <property type="match status" value="1"/>
</dbReference>
<feature type="chain" id="PRO_5042828782" description="Chitin-binding type-2 domain-containing protein" evidence="1">
    <location>
        <begin position="20"/>
        <end position="438"/>
    </location>
</feature>
<dbReference type="GO" id="GO:0005576">
    <property type="term" value="C:extracellular region"/>
    <property type="evidence" value="ECO:0007669"/>
    <property type="project" value="InterPro"/>
</dbReference>
<name>A0AAN9B542_9CAEN</name>
<evidence type="ECO:0000256" key="1">
    <source>
        <dbReference type="SAM" id="SignalP"/>
    </source>
</evidence>
<evidence type="ECO:0000313" key="4">
    <source>
        <dbReference type="Proteomes" id="UP001374579"/>
    </source>
</evidence>
<dbReference type="SMART" id="SM00494">
    <property type="entry name" value="ChtBD2"/>
    <property type="match status" value="2"/>
</dbReference>
<evidence type="ECO:0000313" key="3">
    <source>
        <dbReference type="EMBL" id="KAK7099097.1"/>
    </source>
</evidence>
<keyword evidence="4" id="KW-1185">Reference proteome</keyword>
<reference evidence="3 4" key="1">
    <citation type="submission" date="2024-02" db="EMBL/GenBank/DDBJ databases">
        <title>Chromosome-scale genome assembly of the rough periwinkle Littorina saxatilis.</title>
        <authorList>
            <person name="De Jode A."/>
            <person name="Faria R."/>
            <person name="Formenti G."/>
            <person name="Sims Y."/>
            <person name="Smith T.P."/>
            <person name="Tracey A."/>
            <person name="Wood J.M.D."/>
            <person name="Zagrodzka Z.B."/>
            <person name="Johannesson K."/>
            <person name="Butlin R.K."/>
            <person name="Leder E.H."/>
        </authorList>
    </citation>
    <scope>NUCLEOTIDE SEQUENCE [LARGE SCALE GENOMIC DNA]</scope>
    <source>
        <strain evidence="3">Snail1</strain>
        <tissue evidence="3">Muscle</tissue>
    </source>
</reference>
<dbReference type="Gene3D" id="2.170.140.10">
    <property type="entry name" value="Chitin binding domain"/>
    <property type="match status" value="1"/>
</dbReference>
<sequence length="438" mass="47925">MHVLAALMLLALAASQTNAQPATIEYDITNCTAYNFPMGIHHAYHQDCRRFYNCDNNNGGKTTNCADGLLFNRNTYICDFDATCPTWDNAACMNNFGQRDSSRSMMFPALCCRQYFEYQCADGGTWTHKYCPNNQQFDPNTRQCSAGYSGDCTQCGSAATVGSDPCEATHMEFIDACHFRSTAVGIDTVRWCPQGTTMSQQMCRCVASNDQNSCKQNTQQCIENDKAEMRFDVGRFNVPLMTPMNLRWVEWKNGAVSNTNGGQFNQNSYMDIVHFKGNDLNGESAFRIAFSPDLNNLGASDTPIVSTGAPGDSNCAMGSQVTLNARRNGNGVRISFQVRGYNPSTQTQTVAEIAADVSSGTIRLVAVIQADVDGNLVLRGRVKVNNGQAQEMSGQNTQVSNLSSISQVCGMQIGRFTGTVSEFAFWKCTAPTALLNTI</sequence>
<dbReference type="AlphaFoldDB" id="A0AAN9B542"/>
<protein>
    <recommendedName>
        <fullName evidence="2">Chitin-binding type-2 domain-containing protein</fullName>
    </recommendedName>
</protein>
<dbReference type="GO" id="GO:0008061">
    <property type="term" value="F:chitin binding"/>
    <property type="evidence" value="ECO:0007669"/>
    <property type="project" value="InterPro"/>
</dbReference>